<dbReference type="Proteomes" id="UP001201397">
    <property type="component" value="Unassembled WGS sequence"/>
</dbReference>
<dbReference type="RefSeq" id="WP_237093160.1">
    <property type="nucleotide sequence ID" value="NZ_JAKKDL010000012.1"/>
</dbReference>
<dbReference type="AlphaFoldDB" id="A0AAW5AQ08"/>
<keyword evidence="1" id="KW-0808">Transferase</keyword>
<keyword evidence="1" id="KW-0418">Kinase</keyword>
<dbReference type="EMBL" id="JAKKDL010000012">
    <property type="protein sequence ID" value="MCF7530282.1"/>
    <property type="molecule type" value="Genomic_DNA"/>
</dbReference>
<dbReference type="Pfam" id="PF01633">
    <property type="entry name" value="Choline_kinase"/>
    <property type="match status" value="1"/>
</dbReference>
<evidence type="ECO:0000313" key="2">
    <source>
        <dbReference type="Proteomes" id="UP001201397"/>
    </source>
</evidence>
<comment type="caution">
    <text evidence="1">The sequence shown here is derived from an EMBL/GenBank/DDBJ whole genome shotgun (WGS) entry which is preliminary data.</text>
</comment>
<dbReference type="PANTHER" id="PTHR40086:SF1">
    <property type="entry name" value="CELL CYCLE REGULATOR CCRZ"/>
    <property type="match status" value="1"/>
</dbReference>
<accession>A0AAW5AQ08</accession>
<dbReference type="PANTHER" id="PTHR40086">
    <property type="entry name" value="PHOSPHOTRANSFERASE YTMP-RELATED"/>
    <property type="match status" value="1"/>
</dbReference>
<organism evidence="1 2">
    <name type="scientific">Neisseria lisongii</name>
    <dbReference type="NCBI Taxonomy" id="2912188"/>
    <lineage>
        <taxon>Bacteria</taxon>
        <taxon>Pseudomonadati</taxon>
        <taxon>Pseudomonadota</taxon>
        <taxon>Betaproteobacteria</taxon>
        <taxon>Neisseriales</taxon>
        <taxon>Neisseriaceae</taxon>
        <taxon>Neisseria</taxon>
    </lineage>
</organism>
<reference evidence="1" key="1">
    <citation type="submission" date="2022-01" db="EMBL/GenBank/DDBJ databases">
        <title>Neisseria sp. ZJ104.</title>
        <authorList>
            <person name="Yang C."/>
        </authorList>
    </citation>
    <scope>NUCLEOTIDE SEQUENCE</scope>
    <source>
        <strain evidence="1">ZJ104</strain>
    </source>
</reference>
<dbReference type="SUPFAM" id="SSF56112">
    <property type="entry name" value="Protein kinase-like (PK-like)"/>
    <property type="match status" value="1"/>
</dbReference>
<dbReference type="InterPro" id="IPR011009">
    <property type="entry name" value="Kinase-like_dom_sf"/>
</dbReference>
<evidence type="ECO:0000313" key="1">
    <source>
        <dbReference type="EMBL" id="MCF7530282.1"/>
    </source>
</evidence>
<gene>
    <name evidence="1" type="ORF">L4H06_08600</name>
</gene>
<protein>
    <submittedName>
        <fullName evidence="1">Choline kinase family protein</fullName>
    </submittedName>
</protein>
<dbReference type="CDD" id="cd05151">
    <property type="entry name" value="ChoK-like"/>
    <property type="match status" value="1"/>
</dbReference>
<dbReference type="GO" id="GO:0016301">
    <property type="term" value="F:kinase activity"/>
    <property type="evidence" value="ECO:0007669"/>
    <property type="project" value="UniProtKB-KW"/>
</dbReference>
<dbReference type="Gene3D" id="3.30.200.20">
    <property type="entry name" value="Phosphorylase Kinase, domain 1"/>
    <property type="match status" value="1"/>
</dbReference>
<name>A0AAW5AQ08_9NEIS</name>
<dbReference type="InterPro" id="IPR052077">
    <property type="entry name" value="CcrZ_PhaseVar_Mediator"/>
</dbReference>
<sequence>MQLLFNLIEKIFPNYNGSNAQVNFLGGMTNKNYLIILDNQKYVVRIPGAMTDKLINRYSEADNSIKASNIKINVETYFFDKETGIKVTKFLTNSTALCHNTIKQRNNLKKIADTLATLHNSKIELNNEFNVFEEYQHYLSLLKNKNAFFEYNSDINDVIQLFEIFSCLNKQEKINLVPCHNDLVPENILVKQKECYFIDWEYSGMNDPLFDIAALFLESNFDLEEQQLFLNFYYKEEFNFLELTEKITHYQFCQDVLWFLWTLIKAENNEHFSGYAEKRIERAIKFMKKYSNKQQATSNKQF</sequence>
<proteinExistence type="predicted"/>
<dbReference type="Gene3D" id="3.90.1200.10">
    <property type="match status" value="1"/>
</dbReference>